<dbReference type="PANTHER" id="PTHR13677">
    <property type="entry name" value="LD41638P"/>
    <property type="match status" value="1"/>
</dbReference>
<dbReference type="PANTHER" id="PTHR13677:SF0">
    <property type="entry name" value="LD41638P"/>
    <property type="match status" value="1"/>
</dbReference>
<accession>A0ABR4QRE3</accession>
<dbReference type="PROSITE" id="PS51408">
    <property type="entry name" value="TRANSFERRIN_LIKE_4"/>
    <property type="match status" value="2"/>
</dbReference>
<feature type="domain" description="UDENN" evidence="4">
    <location>
        <begin position="806"/>
        <end position="1330"/>
    </location>
</feature>
<organism evidence="6 7">
    <name type="scientific">Taenia crassiceps</name>
    <dbReference type="NCBI Taxonomy" id="6207"/>
    <lineage>
        <taxon>Eukaryota</taxon>
        <taxon>Metazoa</taxon>
        <taxon>Spiralia</taxon>
        <taxon>Lophotrochozoa</taxon>
        <taxon>Platyhelminthes</taxon>
        <taxon>Cestoda</taxon>
        <taxon>Eucestoda</taxon>
        <taxon>Cyclophyllidea</taxon>
        <taxon>Taeniidae</taxon>
        <taxon>Taenia</taxon>
    </lineage>
</organism>
<dbReference type="Pfam" id="PF00405">
    <property type="entry name" value="Transferrin"/>
    <property type="match status" value="2"/>
</dbReference>
<evidence type="ECO:0000256" key="3">
    <source>
        <dbReference type="SAM" id="SignalP"/>
    </source>
</evidence>
<dbReference type="InterPro" id="IPR001156">
    <property type="entry name" value="Transferrin-like_dom"/>
</dbReference>
<dbReference type="PRINTS" id="PR00422">
    <property type="entry name" value="TRANSFERRIN"/>
</dbReference>
<evidence type="ECO:0000256" key="2">
    <source>
        <dbReference type="SAM" id="MobiDB-lite"/>
    </source>
</evidence>
<proteinExistence type="inferred from homology"/>
<dbReference type="PROSITE" id="PS50211">
    <property type="entry name" value="DENN"/>
    <property type="match status" value="1"/>
</dbReference>
<feature type="chain" id="PRO_5047523126" evidence="3">
    <location>
        <begin position="22"/>
        <end position="1421"/>
    </location>
</feature>
<sequence length="1421" mass="161417">MRGFVTTFALFLFCLPWLAVAVYNVRWCAFTKGERLKCLALSRAIAQTPTFSINFTLTCVMGLSEFDCMKLISTERADLITLDVGLGDIASQAYSLRPLAVENYNASDPKSGLYYYSNIVVPVGETIDPYTLRRKEVCFAGAGTAESWVLPLSYLMGDLHTINITQCNSVVQNLIQFLGDSCVPNALQSAFNPFGDNTQEICRLCADVGTQAFCTSRDRFAENQGALRCLHEHRSNPETQTRPVAAVVRAQEVDLAISDGWFPKELYQLLCPTQQLSGLWTAPLTEWQSCNWGRIPARLVMTSSRRLNIQPFKDFLNLLIVKFLTNPTPGTPQFNLFSSTEYVVPGENWVQRNLMFSDFTQTLYFPPENQIITFYQWIDPTFLAAKEVLNQCPLPTIRWCVIDYWEMEKCERMSSAFAAKGIKPDLTCILEETTIDCMRRMRDSFVDMMSVEAGDLYTAGSQFNLVPIVNENYGIGPFYYAVAVVRKVNPDILISNWKFRRTCQSGVGRATGWIIPLNLILETAQVRVYGRHLIFALSELVSQACVPGIQDQAFNPTGMIPLNLCELCMSGGNDRCQRDNRELYFGEDGAFRCLTEAGQIAFTRHTTVRANTANRNPDYWARNLREDDFELLCPDGRRQNIQDWHNCHLGKVPANTIITAPHKTENERLNMWRLLQYGQVYYGDDWNPIFRMFDSGFGHRDLIFSDLTESLTLIPWADQNYTQWLGAEFLRLVQDPFRYLVIAPLKRTTWTILECIYRSSAYCEFICGAFSRTAGFGFFVAIFVLMLHKGMADSIIPLDRLSQWIYAACVVNFDVDLGQTLEYVYPQHIQLTEPECISISYLAFPDSHSSCEENTQHHFRFKCTSINRLLLKNFSSFYKNYSPSYWPVFDVCFGYAFFKQEKDFTQKRNYSQKSVVILSPLPFDILFYEVVKSISNAYFSHGAEGIEKGCREVDSWPAPKANEQLTLSLLGTTYSLRIPSVAGTATPAFESPVNGDHSSDKEDKQNSVSLSSFSSSLSLSSLAEAILECVDQTISNKSFTELSNIHSSSINADLSYNLVSDKEAPTKPQEVELSLDSRRYVQAFAPILAHLQRLWELVITAQPLLVMAPNPNQASQTVQALVSCIAPFAFSADYRPFFTIYDTEFKDVSRGCTSSSIKILGVTNPFFSKALYHWPNIIRLGKVKHIEKRRRLHQHSSKTMLEDLKPGLYSRYKPFLKRDAGFFKRLKKALTDGTPDECISHAIHRFFQELTMSFLIPLEHYLSSLMPLHRDISPYRCVPELNCFNMNDFFRTLESAGPRLTCDVKGDWVGLYKLFFSGPHFIHWLSHREGEVKEKLHAIHLDTILRANFDLWIENRTEVEIVDMIIHLNQLAARYGHTDCRVEGIRRQIAVLLGGLPEDLRQVVGSSSTGTGAPISVNGRG</sequence>
<reference evidence="6 7" key="1">
    <citation type="journal article" date="2022" name="Front. Cell. Infect. Microbiol.">
        <title>The Genomes of Two Strains of Taenia crassiceps the Animal Model for the Study of Human Cysticercosis.</title>
        <authorList>
            <person name="Bobes R.J."/>
            <person name="Estrada K."/>
            <person name="Rios-Valencia D.G."/>
            <person name="Calderon-Gallegos A."/>
            <person name="de la Torre P."/>
            <person name="Carrero J.C."/>
            <person name="Sanchez-Flores A."/>
            <person name="Laclette J.P."/>
        </authorList>
    </citation>
    <scope>NUCLEOTIDE SEQUENCE [LARGE SCALE GENOMIC DNA]</scope>
    <source>
        <strain evidence="6">WFUcys</strain>
    </source>
</reference>
<evidence type="ECO:0000313" key="6">
    <source>
        <dbReference type="EMBL" id="KAL5112151.1"/>
    </source>
</evidence>
<name>A0ABR4QRE3_9CEST</name>
<dbReference type="CDD" id="cd13529">
    <property type="entry name" value="PBP2_transferrin"/>
    <property type="match status" value="1"/>
</dbReference>
<dbReference type="SUPFAM" id="SSF53850">
    <property type="entry name" value="Periplasmic binding protein-like II"/>
    <property type="match status" value="2"/>
</dbReference>
<feature type="domain" description="Transferrin-like" evidence="5">
    <location>
        <begin position="25"/>
        <end position="391"/>
    </location>
</feature>
<gene>
    <name evidence="6" type="ORF">TcWFU_005457</name>
</gene>
<evidence type="ECO:0000259" key="4">
    <source>
        <dbReference type="PROSITE" id="PS50211"/>
    </source>
</evidence>
<feature type="domain" description="Transferrin-like" evidence="5">
    <location>
        <begin position="397"/>
        <end position="738"/>
    </location>
</feature>
<dbReference type="Gene3D" id="3.40.190.10">
    <property type="entry name" value="Periplasmic binding protein-like II"/>
    <property type="match status" value="4"/>
</dbReference>
<keyword evidence="3" id="KW-0732">Signal</keyword>
<evidence type="ECO:0000256" key="1">
    <source>
        <dbReference type="ARBA" id="ARBA00007159"/>
    </source>
</evidence>
<dbReference type="SMART" id="SM00094">
    <property type="entry name" value="TR_FER"/>
    <property type="match status" value="2"/>
</dbReference>
<dbReference type="InterPro" id="IPR037516">
    <property type="entry name" value="Tripartite_DENN"/>
</dbReference>
<dbReference type="InterPro" id="IPR024224">
    <property type="entry name" value="DENND6"/>
</dbReference>
<dbReference type="Proteomes" id="UP001651158">
    <property type="component" value="Unassembled WGS sequence"/>
</dbReference>
<comment type="caution">
    <text evidence="6">The sequence shown here is derived from an EMBL/GenBank/DDBJ whole genome shotgun (WGS) entry which is preliminary data.</text>
</comment>
<keyword evidence="7" id="KW-1185">Reference proteome</keyword>
<dbReference type="EMBL" id="JAKROA010000001">
    <property type="protein sequence ID" value="KAL5112151.1"/>
    <property type="molecule type" value="Genomic_DNA"/>
</dbReference>
<protein>
    <submittedName>
        <fullName evidence="6">Uncharacterized protein</fullName>
    </submittedName>
</protein>
<feature type="region of interest" description="Disordered" evidence="2">
    <location>
        <begin position="987"/>
        <end position="1006"/>
    </location>
</feature>
<feature type="signal peptide" evidence="3">
    <location>
        <begin position="1"/>
        <end position="21"/>
    </location>
</feature>
<evidence type="ECO:0000259" key="5">
    <source>
        <dbReference type="PROSITE" id="PS51408"/>
    </source>
</evidence>
<evidence type="ECO:0000313" key="7">
    <source>
        <dbReference type="Proteomes" id="UP001651158"/>
    </source>
</evidence>
<comment type="similarity">
    <text evidence="1">Belongs to the DENND6 family.</text>
</comment>